<dbReference type="Gene3D" id="3.40.50.200">
    <property type="entry name" value="Peptidase S8/S53 domain"/>
    <property type="match status" value="1"/>
</dbReference>
<dbReference type="SUPFAM" id="SSF52743">
    <property type="entry name" value="Subtilisin-like"/>
    <property type="match status" value="1"/>
</dbReference>
<dbReference type="GO" id="GO:0005576">
    <property type="term" value="C:extracellular region"/>
    <property type="evidence" value="ECO:0007669"/>
    <property type="project" value="UniProtKB-ARBA"/>
</dbReference>
<name>A0A8E5HSS7_USTVR</name>
<dbReference type="InterPro" id="IPR022398">
    <property type="entry name" value="Peptidase_S8_His-AS"/>
</dbReference>
<dbReference type="InterPro" id="IPR000209">
    <property type="entry name" value="Peptidase_S8/S53_dom"/>
</dbReference>
<accession>A0A8E5HSS7</accession>
<keyword evidence="3 8" id="KW-0732">Signal</keyword>
<protein>
    <submittedName>
        <fullName evidence="11">Uncharacterized protein</fullName>
    </submittedName>
</protein>
<dbReference type="InterPro" id="IPR010259">
    <property type="entry name" value="S8pro/Inhibitor_I9"/>
</dbReference>
<dbReference type="InterPro" id="IPR036852">
    <property type="entry name" value="Peptidase_S8/S53_dom_sf"/>
</dbReference>
<evidence type="ECO:0000256" key="5">
    <source>
        <dbReference type="ARBA" id="ARBA00022825"/>
    </source>
</evidence>
<dbReference type="PANTHER" id="PTHR43806">
    <property type="entry name" value="PEPTIDASE S8"/>
    <property type="match status" value="1"/>
</dbReference>
<dbReference type="InterPro" id="IPR037045">
    <property type="entry name" value="S8pro/Inhibitor_I9_sf"/>
</dbReference>
<dbReference type="OrthoDB" id="206201at2759"/>
<gene>
    <name evidence="11" type="ORF">UV8b_05221</name>
</gene>
<keyword evidence="5 6" id="KW-0720">Serine protease</keyword>
<keyword evidence="2 6" id="KW-0645">Protease</keyword>
<dbReference type="InterPro" id="IPR023828">
    <property type="entry name" value="Peptidase_S8_Ser-AS"/>
</dbReference>
<evidence type="ECO:0000259" key="10">
    <source>
        <dbReference type="Pfam" id="PF05922"/>
    </source>
</evidence>
<keyword evidence="12" id="KW-1185">Reference proteome</keyword>
<evidence type="ECO:0000256" key="7">
    <source>
        <dbReference type="RuleBase" id="RU003355"/>
    </source>
</evidence>
<dbReference type="PROSITE" id="PS00137">
    <property type="entry name" value="SUBTILASE_HIS"/>
    <property type="match status" value="1"/>
</dbReference>
<dbReference type="FunFam" id="3.40.50.200:FF:000014">
    <property type="entry name" value="Proteinase K"/>
    <property type="match status" value="1"/>
</dbReference>
<evidence type="ECO:0000256" key="6">
    <source>
        <dbReference type="PROSITE-ProRule" id="PRU01240"/>
    </source>
</evidence>
<dbReference type="Gene3D" id="3.30.70.80">
    <property type="entry name" value="Peptidase S8 propeptide/proteinase inhibitor I9"/>
    <property type="match status" value="1"/>
</dbReference>
<dbReference type="Pfam" id="PF05922">
    <property type="entry name" value="Inhibitor_I9"/>
    <property type="match status" value="1"/>
</dbReference>
<evidence type="ECO:0000256" key="8">
    <source>
        <dbReference type="SAM" id="SignalP"/>
    </source>
</evidence>
<dbReference type="InterPro" id="IPR015500">
    <property type="entry name" value="Peptidase_S8_subtilisin-rel"/>
</dbReference>
<dbReference type="EMBL" id="CP072756">
    <property type="protein sequence ID" value="QUC20980.1"/>
    <property type="molecule type" value="Genomic_DNA"/>
</dbReference>
<dbReference type="PANTHER" id="PTHR43806:SF58">
    <property type="entry name" value="ALKALINE PROTEASE 1-RELATED"/>
    <property type="match status" value="1"/>
</dbReference>
<dbReference type="CDD" id="cd04077">
    <property type="entry name" value="Peptidases_S8_PCSK9_ProteinaseK_like"/>
    <property type="match status" value="1"/>
</dbReference>
<evidence type="ECO:0000313" key="12">
    <source>
        <dbReference type="Proteomes" id="UP000027002"/>
    </source>
</evidence>
<proteinExistence type="inferred from homology"/>
<dbReference type="Pfam" id="PF00082">
    <property type="entry name" value="Peptidase_S8"/>
    <property type="match status" value="1"/>
</dbReference>
<dbReference type="InterPro" id="IPR034193">
    <property type="entry name" value="PCSK9_ProteinaseK-like"/>
</dbReference>
<dbReference type="AlphaFoldDB" id="A0A8E5HSS7"/>
<dbReference type="GeneID" id="66065999"/>
<dbReference type="KEGG" id="uvi:66065999"/>
<dbReference type="SUPFAM" id="SSF54897">
    <property type="entry name" value="Protease propeptides/inhibitors"/>
    <property type="match status" value="1"/>
</dbReference>
<dbReference type="PRINTS" id="PR00723">
    <property type="entry name" value="SUBTILISIN"/>
</dbReference>
<organism evidence="11 12">
    <name type="scientific">Ustilaginoidea virens</name>
    <name type="common">Rice false smut fungus</name>
    <name type="synonym">Villosiclava virens</name>
    <dbReference type="NCBI Taxonomy" id="1159556"/>
    <lineage>
        <taxon>Eukaryota</taxon>
        <taxon>Fungi</taxon>
        <taxon>Dikarya</taxon>
        <taxon>Ascomycota</taxon>
        <taxon>Pezizomycotina</taxon>
        <taxon>Sordariomycetes</taxon>
        <taxon>Hypocreomycetidae</taxon>
        <taxon>Hypocreales</taxon>
        <taxon>Clavicipitaceae</taxon>
        <taxon>Ustilaginoidea</taxon>
    </lineage>
</organism>
<feature type="signal peptide" evidence="8">
    <location>
        <begin position="1"/>
        <end position="15"/>
    </location>
</feature>
<dbReference type="InterPro" id="IPR050131">
    <property type="entry name" value="Peptidase_S8_subtilisin-like"/>
</dbReference>
<dbReference type="GO" id="GO:0004252">
    <property type="term" value="F:serine-type endopeptidase activity"/>
    <property type="evidence" value="ECO:0007669"/>
    <property type="project" value="UniProtKB-UniRule"/>
</dbReference>
<comment type="similarity">
    <text evidence="1 6 7">Belongs to the peptidase S8 family.</text>
</comment>
<dbReference type="Proteomes" id="UP000027002">
    <property type="component" value="Chromosome 4"/>
</dbReference>
<dbReference type="PROSITE" id="PS00136">
    <property type="entry name" value="SUBTILASE_ASP"/>
    <property type="match status" value="1"/>
</dbReference>
<evidence type="ECO:0000259" key="9">
    <source>
        <dbReference type="Pfam" id="PF00082"/>
    </source>
</evidence>
<sequence length="387" mass="39924">MQLSYLLSLVSLVAAVPTKRAEPAPLIAAKDASAIVPGRYIVKLKDEVGASAFDDAVKSATGPVHHVYEDVIKGFATSVDEAGLKELQNHADVEYIEHDQVVSASAKLHQANAPWGLARISHRDPGSSEYIYDGSAAAGTCAYVLDSGVDAGHPEFQGRASQLVSFVAGSNKDDNGHGTHVAGTIGSRTYGVAKAIKILGVKVLAANGQGQWSSILAGLEYVAKDSPGRGCPKGVVVNMSLGGPRSQTVNTAAASLVRKGYFIAAAAGNDNIDAGGVSPASEPSVCTVGGTARDDSRYDRSNWGPFVDIHGPAVDVQSTLPGGRSGFLTGTSMATPHITGLAAYLSALTGQRPGPWACKYIQGLATSKKIRGLTVNTVNLLAFNGAT</sequence>
<evidence type="ECO:0000256" key="1">
    <source>
        <dbReference type="ARBA" id="ARBA00011073"/>
    </source>
</evidence>
<feature type="domain" description="Inhibitor I9" evidence="10">
    <location>
        <begin position="40"/>
        <end position="103"/>
    </location>
</feature>
<evidence type="ECO:0000313" key="11">
    <source>
        <dbReference type="EMBL" id="QUC20980.1"/>
    </source>
</evidence>
<keyword evidence="4 6" id="KW-0378">Hydrolase</keyword>
<dbReference type="PROSITE" id="PS51892">
    <property type="entry name" value="SUBTILASE"/>
    <property type="match status" value="1"/>
</dbReference>
<evidence type="ECO:0000256" key="3">
    <source>
        <dbReference type="ARBA" id="ARBA00022729"/>
    </source>
</evidence>
<reference evidence="11" key="1">
    <citation type="submission" date="2020-03" db="EMBL/GenBank/DDBJ databases">
        <title>A mixture of massive structural variations and highly conserved coding sequences in Ustilaginoidea virens genome.</title>
        <authorList>
            <person name="Zhang K."/>
            <person name="Zhao Z."/>
            <person name="Zhang Z."/>
            <person name="Li Y."/>
            <person name="Hsiang T."/>
            <person name="Sun W."/>
        </authorList>
    </citation>
    <scope>NUCLEOTIDE SEQUENCE</scope>
    <source>
        <strain evidence="11">UV-8b</strain>
    </source>
</reference>
<evidence type="ECO:0000256" key="2">
    <source>
        <dbReference type="ARBA" id="ARBA00022670"/>
    </source>
</evidence>
<dbReference type="InterPro" id="IPR023827">
    <property type="entry name" value="Peptidase_S8_Asp-AS"/>
</dbReference>
<evidence type="ECO:0000256" key="4">
    <source>
        <dbReference type="ARBA" id="ARBA00022801"/>
    </source>
</evidence>
<dbReference type="RefSeq" id="XP_042998653.1">
    <property type="nucleotide sequence ID" value="XM_043142719.1"/>
</dbReference>
<feature type="active site" description="Charge relay system" evidence="6">
    <location>
        <position position="177"/>
    </location>
</feature>
<dbReference type="PROSITE" id="PS00138">
    <property type="entry name" value="SUBTILASE_SER"/>
    <property type="match status" value="1"/>
</dbReference>
<feature type="active site" description="Charge relay system" evidence="6">
    <location>
        <position position="332"/>
    </location>
</feature>
<dbReference type="GO" id="GO:0006508">
    <property type="term" value="P:proteolysis"/>
    <property type="evidence" value="ECO:0007669"/>
    <property type="project" value="UniProtKB-KW"/>
</dbReference>
<feature type="active site" description="Charge relay system" evidence="6">
    <location>
        <position position="146"/>
    </location>
</feature>
<feature type="domain" description="Peptidase S8/S53" evidence="9">
    <location>
        <begin position="144"/>
        <end position="378"/>
    </location>
</feature>
<feature type="chain" id="PRO_5034601417" evidence="8">
    <location>
        <begin position="16"/>
        <end position="387"/>
    </location>
</feature>